<feature type="compositionally biased region" description="Basic and acidic residues" evidence="1">
    <location>
        <begin position="457"/>
        <end position="468"/>
    </location>
</feature>
<dbReference type="AlphaFoldDB" id="A0A1T4X675"/>
<dbReference type="RefSeq" id="WP_078812300.1">
    <property type="nucleotide sequence ID" value="NZ_FUYE01000003.1"/>
</dbReference>
<name>A0A1T4X675_9BACT</name>
<accession>A0A1T4X675</accession>
<feature type="compositionally biased region" description="Polar residues" evidence="1">
    <location>
        <begin position="524"/>
        <end position="533"/>
    </location>
</feature>
<protein>
    <submittedName>
        <fullName evidence="2">Uncharacterized protein</fullName>
    </submittedName>
</protein>
<feature type="region of interest" description="Disordered" evidence="1">
    <location>
        <begin position="647"/>
        <end position="689"/>
    </location>
</feature>
<evidence type="ECO:0000256" key="1">
    <source>
        <dbReference type="SAM" id="MobiDB-lite"/>
    </source>
</evidence>
<dbReference type="STRING" id="48467.SAMN02745166_01092"/>
<dbReference type="Proteomes" id="UP000190774">
    <property type="component" value="Unassembled WGS sequence"/>
</dbReference>
<feature type="region of interest" description="Disordered" evidence="1">
    <location>
        <begin position="510"/>
        <end position="535"/>
    </location>
</feature>
<proteinExistence type="predicted"/>
<feature type="compositionally biased region" description="Low complexity" evidence="1">
    <location>
        <begin position="510"/>
        <end position="523"/>
    </location>
</feature>
<organism evidence="2 3">
    <name type="scientific">Prosthecobacter debontii</name>
    <dbReference type="NCBI Taxonomy" id="48467"/>
    <lineage>
        <taxon>Bacteria</taxon>
        <taxon>Pseudomonadati</taxon>
        <taxon>Verrucomicrobiota</taxon>
        <taxon>Verrucomicrobiia</taxon>
        <taxon>Verrucomicrobiales</taxon>
        <taxon>Verrucomicrobiaceae</taxon>
        <taxon>Prosthecobacter</taxon>
    </lineage>
</organism>
<dbReference type="OrthoDB" id="10005022at2"/>
<evidence type="ECO:0000313" key="3">
    <source>
        <dbReference type="Proteomes" id="UP000190774"/>
    </source>
</evidence>
<sequence length="689" mass="74964">MSLPTISSIPLPDSRAGLTTAGAFLSAYNEASQLAMQQEQLASDLQMRDHQMQRQDQLMRWEGEDRQYQNDVIRPLEEQKMRLGNASEILGLQQQGADLRYREEMTRATSLRTGSDNAIYDSFNNDPRIRSGLEAGMRLFGGQGAGAPGANSIGKATRYGYANDSTPDSNSRAGIGAWVSPQEQARIKAGEDTPNRLRSGDLALSPDVERAMRMAGIKPGQTLALQYADGSEHVGRWMDRTATSYQGKALTGRFDIYDPDGSHAARDGHPVVSFKRAGDDTAAPIGASQVQTMRDAESVLDAYEAATEYVQKFTRQDSRGNLVLDPRAQPIAEQALAMETAIKANPMLSGMAQQRVNQRQEEAAQKAVSSIMTFHQPGQFEDFRARQPGAFHVLQRWDMGQDVPREHKMQAVQMLQAHAANYKPGQNAAKALPASALTMLQTIGKAQAMPRPQGKQDPSDPKKVMEPDAKAMAEWEAAQAEAAGAGTALAAMAMYDPSVAEVYQRVFAPKKQQPGPKGPEGNQTPAPATSDDSGLTVDELLDRKKKSAEAQLELAKMDDVTASVNTLAAELSKEHGVTVQAANVANEILKDHNKPSGRKAKAPLHVDEFGRTYGEGAETAYDEMIPASQFYAEKLKLPVDELKRWAKAQQKGASASKKEIHRGLTPEQARMLPSGSLVEDQNGVLRTVP</sequence>
<evidence type="ECO:0000313" key="2">
    <source>
        <dbReference type="EMBL" id="SKA85056.1"/>
    </source>
</evidence>
<gene>
    <name evidence="2" type="ORF">SAMN02745166_01092</name>
</gene>
<feature type="region of interest" description="Disordered" evidence="1">
    <location>
        <begin position="447"/>
        <end position="468"/>
    </location>
</feature>
<dbReference type="EMBL" id="FUYE01000003">
    <property type="protein sequence ID" value="SKA85056.1"/>
    <property type="molecule type" value="Genomic_DNA"/>
</dbReference>
<keyword evidence="3" id="KW-1185">Reference proteome</keyword>
<reference evidence="3" key="1">
    <citation type="submission" date="2017-02" db="EMBL/GenBank/DDBJ databases">
        <authorList>
            <person name="Varghese N."/>
            <person name="Submissions S."/>
        </authorList>
    </citation>
    <scope>NUCLEOTIDE SEQUENCE [LARGE SCALE GENOMIC DNA]</scope>
    <source>
        <strain evidence="3">ATCC 700200</strain>
    </source>
</reference>